<dbReference type="HOGENOM" id="CLU_095959_0_0_2"/>
<evidence type="ECO:0000313" key="3">
    <source>
        <dbReference type="Proteomes" id="UP000001304"/>
    </source>
</evidence>
<accession>E0SQD7</accession>
<gene>
    <name evidence="2" type="ordered locus">Igag_0238</name>
</gene>
<feature type="domain" description="Thermo-DBP-RP2-like C-terminal" evidence="1">
    <location>
        <begin position="121"/>
        <end position="220"/>
    </location>
</feature>
<protein>
    <submittedName>
        <fullName evidence="2">Uncharacterized conserved protein UCP037214</fullName>
    </submittedName>
</protein>
<dbReference type="InterPro" id="IPR017140">
    <property type="entry name" value="ThermoDBP-RPs_arc"/>
</dbReference>
<dbReference type="STRING" id="583356.Igag_0238"/>
<dbReference type="EMBL" id="CP002098">
    <property type="protein sequence ID" value="ADM27087.1"/>
    <property type="molecule type" value="Genomic_DNA"/>
</dbReference>
<proteinExistence type="predicted"/>
<dbReference type="Proteomes" id="UP000001304">
    <property type="component" value="Chromosome"/>
</dbReference>
<evidence type="ECO:0000313" key="2">
    <source>
        <dbReference type="EMBL" id="ADM27087.1"/>
    </source>
</evidence>
<dbReference type="InterPro" id="IPR049325">
    <property type="entry name" value="Thermo-DBP2-like_C"/>
</dbReference>
<keyword evidence="3" id="KW-1185">Reference proteome</keyword>
<dbReference type="KEGG" id="iag:Igag_0238"/>
<evidence type="ECO:0000259" key="1">
    <source>
        <dbReference type="Pfam" id="PF20754"/>
    </source>
</evidence>
<dbReference type="Pfam" id="PF10015">
    <property type="entry name" value="ThermoDBP-RP_arch"/>
    <property type="match status" value="1"/>
</dbReference>
<sequence>MPRLSSGFVIAGAYADKIRRTMFAQLRDYVRRDKEWSQKIAFAVAQLNRFLYTVLVEQIKIDKGDVVRIRIDYDIDEANKNIVWKWDTIVIEAFRRIPQEEVDNITKKLISKAVEIATAAVAFNIVKIGETFDGDIIYALRLNDRDVGAAIVTPVNEALAILKRGAVIEPTPAIFEKVKLEIPSGRTLEDVLRDTLSTVVQSARHVSADEALKMVNAIRERASIAPIAKYEEVEEESEE</sequence>
<reference evidence="2 3" key="1">
    <citation type="journal article" date="2010" name="Stand. Genomic Sci.">
        <title>Complete genome sequence of Ignisphaera aggregans type strain (AQ1.S1).</title>
        <authorList>
            <person name="Goker M."/>
            <person name="Held B."/>
            <person name="Lapidus A."/>
            <person name="Nolan M."/>
            <person name="Spring S."/>
            <person name="Yasawong M."/>
            <person name="Lucas S."/>
            <person name="Glavina Del Rio T."/>
            <person name="Tice H."/>
            <person name="Cheng J.F."/>
            <person name="Goodwin L."/>
            <person name="Tapia R."/>
            <person name="Pitluck S."/>
            <person name="Liolios K."/>
            <person name="Ivanova N."/>
            <person name="Mavromatis K."/>
            <person name="Mikhailova N."/>
            <person name="Pati A."/>
            <person name="Chen A."/>
            <person name="Palaniappan K."/>
            <person name="Brambilla E."/>
            <person name="Land M."/>
            <person name="Hauser L."/>
            <person name="Chang Y.J."/>
            <person name="Jeffries C.D."/>
            <person name="Brettin T."/>
            <person name="Detter J.C."/>
            <person name="Han C."/>
            <person name="Rohde M."/>
            <person name="Sikorski J."/>
            <person name="Woyke T."/>
            <person name="Bristow J."/>
            <person name="Eisen J.A."/>
            <person name="Markowitz V."/>
            <person name="Hugenholtz P."/>
            <person name="Kyrpides N.C."/>
            <person name="Klenk H.P."/>
        </authorList>
    </citation>
    <scope>NUCLEOTIDE SEQUENCE [LARGE SCALE GENOMIC DNA]</scope>
    <source>
        <strain evidence="3">DSM 17230 / JCM 13409 / AQ1.S1</strain>
    </source>
</reference>
<organism evidence="2 3">
    <name type="scientific">Ignisphaera aggregans (strain DSM 17230 / JCM 13409 / AQ1.S1)</name>
    <dbReference type="NCBI Taxonomy" id="583356"/>
    <lineage>
        <taxon>Archaea</taxon>
        <taxon>Thermoproteota</taxon>
        <taxon>Thermoprotei</taxon>
        <taxon>Desulfurococcales</taxon>
        <taxon>Desulfurococcaceae</taxon>
        <taxon>Ignisphaera</taxon>
    </lineage>
</organism>
<dbReference type="Pfam" id="PF20754">
    <property type="entry name" value="Thermo-DBP"/>
    <property type="match status" value="1"/>
</dbReference>
<dbReference type="BioCyc" id="IAGG583356:GHAH-250-MONOMER"/>
<dbReference type="AlphaFoldDB" id="E0SQD7"/>
<name>E0SQD7_IGNAA</name>